<dbReference type="EMBL" id="LAZR01051195">
    <property type="protein sequence ID" value="KKK85683.1"/>
    <property type="molecule type" value="Genomic_DNA"/>
</dbReference>
<name>A0A0F8YWA2_9ZZZZ</name>
<gene>
    <name evidence="1" type="ORF">LCGC14_2770850</name>
</gene>
<protein>
    <submittedName>
        <fullName evidence="1">Uncharacterized protein</fullName>
    </submittedName>
</protein>
<comment type="caution">
    <text evidence="1">The sequence shown here is derived from an EMBL/GenBank/DDBJ whole genome shotgun (WGS) entry which is preliminary data.</text>
</comment>
<reference evidence="1" key="1">
    <citation type="journal article" date="2015" name="Nature">
        <title>Complex archaea that bridge the gap between prokaryotes and eukaryotes.</title>
        <authorList>
            <person name="Spang A."/>
            <person name="Saw J.H."/>
            <person name="Jorgensen S.L."/>
            <person name="Zaremba-Niedzwiedzka K."/>
            <person name="Martijn J."/>
            <person name="Lind A.E."/>
            <person name="van Eijk R."/>
            <person name="Schleper C."/>
            <person name="Guy L."/>
            <person name="Ettema T.J."/>
        </authorList>
    </citation>
    <scope>NUCLEOTIDE SEQUENCE</scope>
</reference>
<sequence length="78" mass="8995">MVSGLKRCGRHRAAYHVALVRVRKIRHWRCASNWPVAMYAFASDFIVFAVHQEELALPEYSTSPQADVAAETHRWTQL</sequence>
<accession>A0A0F8YWA2</accession>
<organism evidence="1">
    <name type="scientific">marine sediment metagenome</name>
    <dbReference type="NCBI Taxonomy" id="412755"/>
    <lineage>
        <taxon>unclassified sequences</taxon>
        <taxon>metagenomes</taxon>
        <taxon>ecological metagenomes</taxon>
    </lineage>
</organism>
<proteinExistence type="predicted"/>
<dbReference type="AlphaFoldDB" id="A0A0F8YWA2"/>
<evidence type="ECO:0000313" key="1">
    <source>
        <dbReference type="EMBL" id="KKK85683.1"/>
    </source>
</evidence>